<organism evidence="2 3">
    <name type="scientific">Ranatra chinensis</name>
    <dbReference type="NCBI Taxonomy" id="642074"/>
    <lineage>
        <taxon>Eukaryota</taxon>
        <taxon>Metazoa</taxon>
        <taxon>Ecdysozoa</taxon>
        <taxon>Arthropoda</taxon>
        <taxon>Hexapoda</taxon>
        <taxon>Insecta</taxon>
        <taxon>Pterygota</taxon>
        <taxon>Neoptera</taxon>
        <taxon>Paraneoptera</taxon>
        <taxon>Hemiptera</taxon>
        <taxon>Heteroptera</taxon>
        <taxon>Panheteroptera</taxon>
        <taxon>Nepomorpha</taxon>
        <taxon>Nepidae</taxon>
        <taxon>Ranatrinae</taxon>
        <taxon>Ranatra</taxon>
    </lineage>
</organism>
<reference evidence="2 3" key="1">
    <citation type="submission" date="2024-07" db="EMBL/GenBank/DDBJ databases">
        <title>Chromosome-level genome assembly of the water stick insect Ranatra chinensis (Heteroptera: Nepidae).</title>
        <authorList>
            <person name="Liu X."/>
        </authorList>
    </citation>
    <scope>NUCLEOTIDE SEQUENCE [LARGE SCALE GENOMIC DNA]</scope>
    <source>
        <strain evidence="2">Cailab_2021Rc</strain>
        <tissue evidence="2">Muscle</tissue>
    </source>
</reference>
<feature type="region of interest" description="Disordered" evidence="1">
    <location>
        <begin position="55"/>
        <end position="106"/>
    </location>
</feature>
<gene>
    <name evidence="2" type="ORF">AAG570_005057</name>
</gene>
<evidence type="ECO:0000256" key="1">
    <source>
        <dbReference type="SAM" id="MobiDB-lite"/>
    </source>
</evidence>
<feature type="region of interest" description="Disordered" evidence="1">
    <location>
        <begin position="1"/>
        <end position="39"/>
    </location>
</feature>
<accession>A0ABD0YMY7</accession>
<comment type="caution">
    <text evidence="2">The sequence shown here is derived from an EMBL/GenBank/DDBJ whole genome shotgun (WGS) entry which is preliminary data.</text>
</comment>
<evidence type="ECO:0000313" key="3">
    <source>
        <dbReference type="Proteomes" id="UP001558652"/>
    </source>
</evidence>
<evidence type="ECO:0000313" key="2">
    <source>
        <dbReference type="EMBL" id="KAL1116585.1"/>
    </source>
</evidence>
<keyword evidence="3" id="KW-1185">Reference proteome</keyword>
<dbReference type="AlphaFoldDB" id="A0ABD0YMY7"/>
<sequence length="190" mass="21029">MASKRRNKNKKQETTEIEHDSLVPKATDDFRRSKSAVPVDSLHSIGEHLWSVQWGNLKSSERQPPTPSTRDSSPDEGVVPADDFHHRTTPKSPSSNPPQLVRAPLQEPTRISFDSKSKFINKIYPSIAGFQIFLKIPQSIISKCDRLNKTNGMNDVMEVIHGSTGATPQASHGANVFLGNHGMGNGFPEY</sequence>
<feature type="compositionally biased region" description="Basic and acidic residues" evidence="1">
    <location>
        <begin position="10"/>
        <end position="32"/>
    </location>
</feature>
<dbReference type="EMBL" id="JBFDAA010000017">
    <property type="protein sequence ID" value="KAL1116585.1"/>
    <property type="molecule type" value="Genomic_DNA"/>
</dbReference>
<name>A0ABD0YMY7_9HEMI</name>
<dbReference type="Proteomes" id="UP001558652">
    <property type="component" value="Unassembled WGS sequence"/>
</dbReference>
<proteinExistence type="predicted"/>
<protein>
    <submittedName>
        <fullName evidence="2">Uncharacterized protein</fullName>
    </submittedName>
</protein>